<keyword evidence="9" id="KW-0238">DNA-binding</keyword>
<dbReference type="NCBIfam" id="TIGR02875">
    <property type="entry name" value="spore_0_A"/>
    <property type="match status" value="1"/>
</dbReference>
<dbReference type="OrthoDB" id="9800897at2"/>
<comment type="subcellular location">
    <subcellularLocation>
        <location evidence="1">Cytoplasm</location>
    </subcellularLocation>
</comment>
<dbReference type="PIRSF" id="PIRSF002937">
    <property type="entry name" value="Res_reg_Spo0A"/>
    <property type="match status" value="1"/>
</dbReference>
<comment type="cofactor">
    <cofactor evidence="12">
        <name>Ca(2+)</name>
        <dbReference type="ChEBI" id="CHEBI:29108"/>
    </cofactor>
    <text evidence="12">Binds 1 Ca(2+) ion per subunit.</text>
</comment>
<dbReference type="GO" id="GO:0003700">
    <property type="term" value="F:DNA-binding transcription factor activity"/>
    <property type="evidence" value="ECO:0007669"/>
    <property type="project" value="InterPro"/>
</dbReference>
<dbReference type="SUPFAM" id="SSF52172">
    <property type="entry name" value="CheY-like"/>
    <property type="match status" value="1"/>
</dbReference>
<comment type="caution">
    <text evidence="15">The sequence shown here is derived from an EMBL/GenBank/DDBJ whole genome shotgun (WGS) entry which is preliminary data.</text>
</comment>
<keyword evidence="11" id="KW-0804">Transcription</keyword>
<gene>
    <name evidence="15" type="ORF">HLPCO_002822</name>
</gene>
<keyword evidence="2" id="KW-0963">Cytoplasm</keyword>
<evidence type="ECO:0000256" key="3">
    <source>
        <dbReference type="ARBA" id="ARBA00022491"/>
    </source>
</evidence>
<dbReference type="PANTHER" id="PTHR44591">
    <property type="entry name" value="STRESS RESPONSE REGULATOR PROTEIN 1"/>
    <property type="match status" value="1"/>
</dbReference>
<evidence type="ECO:0000313" key="16">
    <source>
        <dbReference type="Proteomes" id="UP000005707"/>
    </source>
</evidence>
<dbReference type="Gene3D" id="3.40.50.2300">
    <property type="match status" value="1"/>
</dbReference>
<dbReference type="InterPro" id="IPR014879">
    <property type="entry name" value="Spo0A_C"/>
</dbReference>
<evidence type="ECO:0000256" key="7">
    <source>
        <dbReference type="ARBA" id="ARBA00023012"/>
    </source>
</evidence>
<sequence length="260" mass="30080">MEEIKVFITDDNKNQVAMIKEVINFEQNMKVIGTAYEGKSLLEYLKTTQVDLLILDIVMPTYDGIQVLKELIRKESLYIRPKHIIVISAFNRDYVANKCGRLGASYFLSKPFNVTRLINLINGFDYTKPSLIPKPDSLYGRDHSEVDIQSEISNMLHEFGVPSHIKGYLYLREAINMVYDDITLLSSITKRLYPDVAKKFRTTSSRTERAIRHAIAVMWNRGNHLEVNKFFISKQRPDNSEFIANAADRLRIKFSKHKIS</sequence>
<dbReference type="GO" id="GO:0005509">
    <property type="term" value="F:calcium ion binding"/>
    <property type="evidence" value="ECO:0007669"/>
    <property type="project" value="InterPro"/>
</dbReference>
<keyword evidence="4 13" id="KW-0597">Phosphoprotein</keyword>
<dbReference type="PANTHER" id="PTHR44591:SF14">
    <property type="entry name" value="PROTEIN PILG"/>
    <property type="match status" value="1"/>
</dbReference>
<dbReference type="Gene3D" id="1.10.10.10">
    <property type="entry name" value="Winged helix-like DNA-binding domain superfamily/Winged helix DNA-binding domain"/>
    <property type="match status" value="1"/>
</dbReference>
<dbReference type="GO" id="GO:0030435">
    <property type="term" value="P:sporulation resulting in formation of a cellular spore"/>
    <property type="evidence" value="ECO:0007669"/>
    <property type="project" value="UniProtKB-KW"/>
</dbReference>
<keyword evidence="10" id="KW-0010">Activator</keyword>
<evidence type="ECO:0000259" key="14">
    <source>
        <dbReference type="PROSITE" id="PS50110"/>
    </source>
</evidence>
<evidence type="ECO:0000256" key="2">
    <source>
        <dbReference type="ARBA" id="ARBA00022490"/>
    </source>
</evidence>
<dbReference type="GO" id="GO:0051606">
    <property type="term" value="P:detection of stimulus"/>
    <property type="evidence" value="ECO:0007669"/>
    <property type="project" value="InterPro"/>
</dbReference>
<dbReference type="GO" id="GO:0003677">
    <property type="term" value="F:DNA binding"/>
    <property type="evidence" value="ECO:0007669"/>
    <property type="project" value="UniProtKB-KW"/>
</dbReference>
<keyword evidence="12" id="KW-0479">Metal-binding</keyword>
<dbReference type="Pfam" id="PF00072">
    <property type="entry name" value="Response_reg"/>
    <property type="match status" value="1"/>
</dbReference>
<dbReference type="InterPro" id="IPR050595">
    <property type="entry name" value="Bact_response_regulator"/>
</dbReference>
<keyword evidence="8" id="KW-0805">Transcription regulation</keyword>
<organism evidence="15 16">
    <name type="scientific">Haloplasma contractile SSD-17B</name>
    <dbReference type="NCBI Taxonomy" id="1033810"/>
    <lineage>
        <taxon>Bacteria</taxon>
        <taxon>Bacillati</taxon>
        <taxon>Mycoplasmatota</taxon>
        <taxon>Mollicutes</taxon>
        <taxon>Haloplasmatales</taxon>
        <taxon>Haloplasmataceae</taxon>
        <taxon>Haloplasma</taxon>
    </lineage>
</organism>
<dbReference type="InterPro" id="IPR011006">
    <property type="entry name" value="CheY-like_superfamily"/>
</dbReference>
<dbReference type="RefSeq" id="WP_008824474.1">
    <property type="nucleotide sequence ID" value="NZ_AFNU02000015.1"/>
</dbReference>
<dbReference type="GO" id="GO:0042173">
    <property type="term" value="P:regulation of sporulation resulting in formation of a cellular spore"/>
    <property type="evidence" value="ECO:0007669"/>
    <property type="project" value="InterPro"/>
</dbReference>
<dbReference type="GO" id="GO:0005737">
    <property type="term" value="C:cytoplasm"/>
    <property type="evidence" value="ECO:0007669"/>
    <property type="project" value="UniProtKB-SubCell"/>
</dbReference>
<evidence type="ECO:0000256" key="12">
    <source>
        <dbReference type="PIRSR" id="PIRSR002937-1"/>
    </source>
</evidence>
<feature type="binding site" evidence="12">
    <location>
        <position position="56"/>
    </location>
    <ligand>
        <name>Ca(2+)</name>
        <dbReference type="ChEBI" id="CHEBI:29108"/>
    </ligand>
</feature>
<feature type="binding site" evidence="12">
    <location>
        <position position="11"/>
    </location>
    <ligand>
        <name>Ca(2+)</name>
        <dbReference type="ChEBI" id="CHEBI:29108"/>
    </ligand>
</feature>
<dbReference type="InterPro" id="IPR016032">
    <property type="entry name" value="Sig_transdc_resp-reg_C-effctor"/>
</dbReference>
<evidence type="ECO:0000256" key="1">
    <source>
        <dbReference type="ARBA" id="ARBA00004496"/>
    </source>
</evidence>
<evidence type="ECO:0000313" key="15">
    <source>
        <dbReference type="EMBL" id="ERJ11157.1"/>
    </source>
</evidence>
<reference evidence="15 16" key="2">
    <citation type="journal article" date="2013" name="PLoS ONE">
        <title>INDIGO - INtegrated Data Warehouse of MIcrobial GenOmes with Examples from the Red Sea Extremophiles.</title>
        <authorList>
            <person name="Alam I."/>
            <person name="Antunes A."/>
            <person name="Kamau A.A."/>
            <person name="Ba Alawi W."/>
            <person name="Kalkatawi M."/>
            <person name="Stingl U."/>
            <person name="Bajic V.B."/>
        </authorList>
    </citation>
    <scope>NUCLEOTIDE SEQUENCE [LARGE SCALE GENOMIC DNA]</scope>
    <source>
        <strain evidence="15 16">SSD-17B</strain>
    </source>
</reference>
<evidence type="ECO:0000256" key="9">
    <source>
        <dbReference type="ARBA" id="ARBA00023125"/>
    </source>
</evidence>
<feature type="domain" description="Response regulatory" evidence="14">
    <location>
        <begin position="5"/>
        <end position="125"/>
    </location>
</feature>
<dbReference type="eggNOG" id="COG2201">
    <property type="taxonomic scope" value="Bacteria"/>
</dbReference>
<reference evidence="15 16" key="1">
    <citation type="journal article" date="2011" name="J. Bacteriol.">
        <title>Genome sequence of Haloplasma contractile, an unusual contractile bacterium from a deep-sea anoxic brine lake.</title>
        <authorList>
            <person name="Antunes A."/>
            <person name="Alam I."/>
            <person name="El Dorry H."/>
            <person name="Siam R."/>
            <person name="Robertson A."/>
            <person name="Bajic V.B."/>
            <person name="Stingl U."/>
        </authorList>
    </citation>
    <scope>NUCLEOTIDE SEQUENCE [LARGE SCALE GENOMIC DNA]</scope>
    <source>
        <strain evidence="15 16">SSD-17B</strain>
    </source>
</reference>
<protein>
    <submittedName>
        <fullName evidence="15">Stage 0 sporulation protein A</fullName>
    </submittedName>
</protein>
<keyword evidence="5 12" id="KW-0106">Calcium</keyword>
<dbReference type="InterPro" id="IPR036388">
    <property type="entry name" value="WH-like_DNA-bd_sf"/>
</dbReference>
<evidence type="ECO:0000256" key="4">
    <source>
        <dbReference type="ARBA" id="ARBA00022553"/>
    </source>
</evidence>
<dbReference type="GO" id="GO:0000160">
    <property type="term" value="P:phosphorelay signal transduction system"/>
    <property type="evidence" value="ECO:0007669"/>
    <property type="project" value="UniProtKB-KW"/>
</dbReference>
<dbReference type="EMBL" id="AFNU02000015">
    <property type="protein sequence ID" value="ERJ11157.1"/>
    <property type="molecule type" value="Genomic_DNA"/>
</dbReference>
<evidence type="ECO:0000256" key="6">
    <source>
        <dbReference type="ARBA" id="ARBA00022969"/>
    </source>
</evidence>
<dbReference type="InParanoid" id="U2DRF4"/>
<evidence type="ECO:0000256" key="13">
    <source>
        <dbReference type="PROSITE-ProRule" id="PRU00169"/>
    </source>
</evidence>
<accession>U2DRF4</accession>
<dbReference type="SUPFAM" id="SSF46894">
    <property type="entry name" value="C-terminal effector domain of the bipartite response regulators"/>
    <property type="match status" value="1"/>
</dbReference>
<keyword evidence="3" id="KW-0678">Repressor</keyword>
<dbReference type="PROSITE" id="PS50110">
    <property type="entry name" value="RESPONSE_REGULATORY"/>
    <property type="match status" value="1"/>
</dbReference>
<evidence type="ECO:0000256" key="8">
    <source>
        <dbReference type="ARBA" id="ARBA00023015"/>
    </source>
</evidence>
<keyword evidence="16" id="KW-1185">Reference proteome</keyword>
<dbReference type="Pfam" id="PF08769">
    <property type="entry name" value="Spo0A_C"/>
    <property type="match status" value="1"/>
</dbReference>
<dbReference type="STRING" id="1033810.HLPCO_002822"/>
<name>U2DRF4_9MOLU</name>
<evidence type="ECO:0000256" key="10">
    <source>
        <dbReference type="ARBA" id="ARBA00023159"/>
    </source>
</evidence>
<feature type="modified residue" description="4-aspartylphosphate" evidence="13">
    <location>
        <position position="56"/>
    </location>
</feature>
<dbReference type="AlphaFoldDB" id="U2DRF4"/>
<dbReference type="SMART" id="SM00448">
    <property type="entry name" value="REC"/>
    <property type="match status" value="1"/>
</dbReference>
<keyword evidence="7" id="KW-0902">Two-component regulatory system</keyword>
<feature type="binding site" evidence="12">
    <location>
        <position position="10"/>
    </location>
    <ligand>
        <name>Ca(2+)</name>
        <dbReference type="ChEBI" id="CHEBI:29108"/>
    </ligand>
</feature>
<evidence type="ECO:0000256" key="11">
    <source>
        <dbReference type="ARBA" id="ARBA00023163"/>
    </source>
</evidence>
<proteinExistence type="predicted"/>
<dbReference type="Proteomes" id="UP000005707">
    <property type="component" value="Unassembled WGS sequence"/>
</dbReference>
<evidence type="ECO:0000256" key="5">
    <source>
        <dbReference type="ARBA" id="ARBA00022837"/>
    </source>
</evidence>
<dbReference type="InterPro" id="IPR001789">
    <property type="entry name" value="Sig_transdc_resp-reg_receiver"/>
</dbReference>
<keyword evidence="6" id="KW-0749">Sporulation</keyword>
<dbReference type="InterPro" id="IPR012052">
    <property type="entry name" value="Spore_0_A"/>
</dbReference>